<dbReference type="GO" id="GO:0004777">
    <property type="term" value="F:succinate-semialdehyde dehydrogenase (NAD+) activity"/>
    <property type="evidence" value="ECO:0007669"/>
    <property type="project" value="TreeGrafter"/>
</dbReference>
<dbReference type="FunFam" id="3.40.605.10:FF:000007">
    <property type="entry name" value="NAD/NADP-dependent betaine aldehyde dehydrogenase"/>
    <property type="match status" value="1"/>
</dbReference>
<dbReference type="InterPro" id="IPR016161">
    <property type="entry name" value="Ald_DH/histidinol_DH"/>
</dbReference>
<keyword evidence="5" id="KW-1185">Reference proteome</keyword>
<evidence type="ECO:0000259" key="3">
    <source>
        <dbReference type="Pfam" id="PF00171"/>
    </source>
</evidence>
<dbReference type="CDD" id="cd07103">
    <property type="entry name" value="ALDH_F5_SSADH_GabD"/>
    <property type="match status" value="1"/>
</dbReference>
<dbReference type="SUPFAM" id="SSF53720">
    <property type="entry name" value="ALDH-like"/>
    <property type="match status" value="1"/>
</dbReference>
<feature type="domain" description="Aldehyde dehydrogenase" evidence="3">
    <location>
        <begin position="20"/>
        <end position="483"/>
    </location>
</feature>
<keyword evidence="2 4" id="KW-0560">Oxidoreductase</keyword>
<dbReference type="RefSeq" id="WP_332288133.1">
    <property type="nucleotide sequence ID" value="NZ_JAZIBG010000016.1"/>
</dbReference>
<dbReference type="EMBL" id="JAZIBG010000016">
    <property type="protein sequence ID" value="MEF7613187.1"/>
    <property type="molecule type" value="Genomic_DNA"/>
</dbReference>
<gene>
    <name evidence="4" type="ORF">V4F39_04625</name>
</gene>
<sequence length="488" mass="51828">MKRDDFGLYRPYGLHIAGQWRPAQDGAVREVIDPASEEVIGWIPAAGAADLDAALAAAQAAFQAWRRTSPWERAALLRRTAQLVRERTPAIAELMSAETGKPLLQARGELSDAADQFDWYAGETQRIYGHTMEARVPDVRMQVRMEPVGVVAAFSAWNFPALLPARKIAAALGAGCAVVVKPASEAAGCCMALVQALQDAGAPAGLVNLVTGDSSFISEHLVRSPIVAKISLTGSTGVGRRLLALAAEGVKRVSMELGGHAPVLVFEDADVEHAAEQCARFKYRNCGQVCASPSRFYVHRSLYARFCERFAAVAGSLRVGPGLAEGTEVGPMANRRGLANAHRLIDDALAQGARLIAGGRRPEGLPGDKGYYLAPTVLADVPPSARIMREEPFGPVAPLAPFDGFDEAIALANSTPYGLASYLFSRSLKTATMASEAIEAGMVGVNDLAIASAEMPFGGVKESGMGREGGALGIRDYLEAKYIRTRLL</sequence>
<dbReference type="EC" id="1.2.1.-" evidence="4"/>
<organism evidence="4 5">
    <name type="scientific">Aquincola agrisoli</name>
    <dbReference type="NCBI Taxonomy" id="3119538"/>
    <lineage>
        <taxon>Bacteria</taxon>
        <taxon>Pseudomonadati</taxon>
        <taxon>Pseudomonadota</taxon>
        <taxon>Betaproteobacteria</taxon>
        <taxon>Burkholderiales</taxon>
        <taxon>Sphaerotilaceae</taxon>
        <taxon>Aquincola</taxon>
    </lineage>
</organism>
<dbReference type="Gene3D" id="3.40.309.10">
    <property type="entry name" value="Aldehyde Dehydrogenase, Chain A, domain 2"/>
    <property type="match status" value="1"/>
</dbReference>
<evidence type="ECO:0000256" key="1">
    <source>
        <dbReference type="ARBA" id="ARBA00009986"/>
    </source>
</evidence>
<dbReference type="PANTHER" id="PTHR43353">
    <property type="entry name" value="SUCCINATE-SEMIALDEHYDE DEHYDROGENASE, MITOCHONDRIAL"/>
    <property type="match status" value="1"/>
</dbReference>
<dbReference type="InterPro" id="IPR016162">
    <property type="entry name" value="Ald_DH_N"/>
</dbReference>
<comment type="similarity">
    <text evidence="1">Belongs to the aldehyde dehydrogenase family.</text>
</comment>
<evidence type="ECO:0000313" key="5">
    <source>
        <dbReference type="Proteomes" id="UP001336250"/>
    </source>
</evidence>
<proteinExistence type="inferred from homology"/>
<dbReference type="GO" id="GO:0009450">
    <property type="term" value="P:gamma-aminobutyric acid catabolic process"/>
    <property type="evidence" value="ECO:0007669"/>
    <property type="project" value="TreeGrafter"/>
</dbReference>
<dbReference type="PANTHER" id="PTHR43353:SF5">
    <property type="entry name" value="SUCCINATE-SEMIALDEHYDE DEHYDROGENASE, MITOCHONDRIAL"/>
    <property type="match status" value="1"/>
</dbReference>
<dbReference type="Pfam" id="PF00171">
    <property type="entry name" value="Aldedh"/>
    <property type="match status" value="1"/>
</dbReference>
<comment type="caution">
    <text evidence="4">The sequence shown here is derived from an EMBL/GenBank/DDBJ whole genome shotgun (WGS) entry which is preliminary data.</text>
</comment>
<dbReference type="Gene3D" id="3.40.605.10">
    <property type="entry name" value="Aldehyde Dehydrogenase, Chain A, domain 1"/>
    <property type="match status" value="1"/>
</dbReference>
<name>A0AAW9QD34_9BURK</name>
<dbReference type="FunFam" id="3.40.309.10:FF:000009">
    <property type="entry name" value="Aldehyde dehydrogenase A"/>
    <property type="match status" value="1"/>
</dbReference>
<evidence type="ECO:0000313" key="4">
    <source>
        <dbReference type="EMBL" id="MEF7613187.1"/>
    </source>
</evidence>
<evidence type="ECO:0000256" key="2">
    <source>
        <dbReference type="ARBA" id="ARBA00023002"/>
    </source>
</evidence>
<accession>A0AAW9QD34</accession>
<dbReference type="InterPro" id="IPR050740">
    <property type="entry name" value="Aldehyde_DH_Superfamily"/>
</dbReference>
<dbReference type="Proteomes" id="UP001336250">
    <property type="component" value="Unassembled WGS sequence"/>
</dbReference>
<protein>
    <submittedName>
        <fullName evidence="4">NAD-dependent succinate-semialdehyde dehydrogenase</fullName>
        <ecNumber evidence="4">1.2.1.-</ecNumber>
    </submittedName>
</protein>
<dbReference type="InterPro" id="IPR016163">
    <property type="entry name" value="Ald_DH_C"/>
</dbReference>
<dbReference type="InterPro" id="IPR015590">
    <property type="entry name" value="Aldehyde_DH_dom"/>
</dbReference>
<dbReference type="AlphaFoldDB" id="A0AAW9QD34"/>
<reference evidence="4 5" key="1">
    <citation type="submission" date="2024-02" db="EMBL/GenBank/DDBJ databases">
        <title>Genome sequence of Aquincola sp. MAHUQ-54.</title>
        <authorList>
            <person name="Huq M.A."/>
        </authorList>
    </citation>
    <scope>NUCLEOTIDE SEQUENCE [LARGE SCALE GENOMIC DNA]</scope>
    <source>
        <strain evidence="4 5">MAHUQ-54</strain>
    </source>
</reference>